<comment type="similarity">
    <text evidence="1 2">Belongs to the small heat shock protein (HSP20) family.</text>
</comment>
<dbReference type="EMBL" id="JH795881">
    <property type="protein sequence ID" value="EJT96663.1"/>
    <property type="molecule type" value="Genomic_DNA"/>
</dbReference>
<dbReference type="Pfam" id="PF00011">
    <property type="entry name" value="HSP20"/>
    <property type="match status" value="1"/>
</dbReference>
<name>M5FNZ5_DACPD</name>
<organism evidence="4 5">
    <name type="scientific">Dacryopinax primogenitus (strain DJM 731)</name>
    <name type="common">Brown rot fungus</name>
    <dbReference type="NCBI Taxonomy" id="1858805"/>
    <lineage>
        <taxon>Eukaryota</taxon>
        <taxon>Fungi</taxon>
        <taxon>Dikarya</taxon>
        <taxon>Basidiomycota</taxon>
        <taxon>Agaricomycotina</taxon>
        <taxon>Dacrymycetes</taxon>
        <taxon>Dacrymycetales</taxon>
        <taxon>Dacrymycetaceae</taxon>
        <taxon>Dacryopinax</taxon>
    </lineage>
</organism>
<gene>
    <name evidence="4" type="ORF">DACRYDRAFT_40408</name>
</gene>
<dbReference type="HOGENOM" id="CLU_3074184_0_0_1"/>
<dbReference type="PROSITE" id="PS01031">
    <property type="entry name" value="SHSP"/>
    <property type="match status" value="1"/>
</dbReference>
<feature type="non-terminal residue" evidence="4">
    <location>
        <position position="1"/>
    </location>
</feature>
<dbReference type="SUPFAM" id="SSF49764">
    <property type="entry name" value="HSP20-like chaperones"/>
    <property type="match status" value="1"/>
</dbReference>
<evidence type="ECO:0000259" key="3">
    <source>
        <dbReference type="PROSITE" id="PS01031"/>
    </source>
</evidence>
<reference evidence="4 5" key="1">
    <citation type="journal article" date="2012" name="Science">
        <title>The Paleozoic origin of enzymatic lignin decomposition reconstructed from 31 fungal genomes.</title>
        <authorList>
            <person name="Floudas D."/>
            <person name="Binder M."/>
            <person name="Riley R."/>
            <person name="Barry K."/>
            <person name="Blanchette R.A."/>
            <person name="Henrissat B."/>
            <person name="Martinez A.T."/>
            <person name="Otillar R."/>
            <person name="Spatafora J.W."/>
            <person name="Yadav J.S."/>
            <person name="Aerts A."/>
            <person name="Benoit I."/>
            <person name="Boyd A."/>
            <person name="Carlson A."/>
            <person name="Copeland A."/>
            <person name="Coutinho P.M."/>
            <person name="de Vries R.P."/>
            <person name="Ferreira P."/>
            <person name="Findley K."/>
            <person name="Foster B."/>
            <person name="Gaskell J."/>
            <person name="Glotzer D."/>
            <person name="Gorecki P."/>
            <person name="Heitman J."/>
            <person name="Hesse C."/>
            <person name="Hori C."/>
            <person name="Igarashi K."/>
            <person name="Jurgens J.A."/>
            <person name="Kallen N."/>
            <person name="Kersten P."/>
            <person name="Kohler A."/>
            <person name="Kuees U."/>
            <person name="Kumar T.K.A."/>
            <person name="Kuo A."/>
            <person name="LaButti K."/>
            <person name="Larrondo L.F."/>
            <person name="Lindquist E."/>
            <person name="Ling A."/>
            <person name="Lombard V."/>
            <person name="Lucas S."/>
            <person name="Lundell T."/>
            <person name="Martin R."/>
            <person name="McLaughlin D.J."/>
            <person name="Morgenstern I."/>
            <person name="Morin E."/>
            <person name="Murat C."/>
            <person name="Nagy L.G."/>
            <person name="Nolan M."/>
            <person name="Ohm R.A."/>
            <person name="Patyshakuliyeva A."/>
            <person name="Rokas A."/>
            <person name="Ruiz-Duenas F.J."/>
            <person name="Sabat G."/>
            <person name="Salamov A."/>
            <person name="Samejima M."/>
            <person name="Schmutz J."/>
            <person name="Slot J.C."/>
            <person name="St John F."/>
            <person name="Stenlid J."/>
            <person name="Sun H."/>
            <person name="Sun S."/>
            <person name="Syed K."/>
            <person name="Tsang A."/>
            <person name="Wiebenga A."/>
            <person name="Young D."/>
            <person name="Pisabarro A."/>
            <person name="Eastwood D.C."/>
            <person name="Martin F."/>
            <person name="Cullen D."/>
            <person name="Grigoriev I.V."/>
            <person name="Hibbett D.S."/>
        </authorList>
    </citation>
    <scope>NUCLEOTIDE SEQUENCE [LARGE SCALE GENOMIC DNA]</scope>
    <source>
        <strain evidence="4 5">DJM-731 SS1</strain>
    </source>
</reference>
<dbReference type="Proteomes" id="UP000030653">
    <property type="component" value="Unassembled WGS sequence"/>
</dbReference>
<sequence length="53" mass="5670">DNFMGSTFVRSPAVELAEEGNEYVVEAELPGVRKEDLEVSVGEGGKSLTIEGK</sequence>
<dbReference type="InterPro" id="IPR008978">
    <property type="entry name" value="HSP20-like_chaperone"/>
</dbReference>
<dbReference type="Gene3D" id="2.60.40.790">
    <property type="match status" value="1"/>
</dbReference>
<accession>M5FNZ5</accession>
<evidence type="ECO:0000313" key="5">
    <source>
        <dbReference type="Proteomes" id="UP000030653"/>
    </source>
</evidence>
<dbReference type="OrthoDB" id="1431247at2759"/>
<protein>
    <recommendedName>
        <fullName evidence="3">SHSP domain-containing protein</fullName>
    </recommendedName>
</protein>
<evidence type="ECO:0000256" key="1">
    <source>
        <dbReference type="PROSITE-ProRule" id="PRU00285"/>
    </source>
</evidence>
<dbReference type="AlphaFoldDB" id="M5FNZ5"/>
<proteinExistence type="inferred from homology"/>
<dbReference type="CDD" id="cd06464">
    <property type="entry name" value="ACD_sHsps-like"/>
    <property type="match status" value="1"/>
</dbReference>
<feature type="non-terminal residue" evidence="4">
    <location>
        <position position="53"/>
    </location>
</feature>
<evidence type="ECO:0000256" key="2">
    <source>
        <dbReference type="RuleBase" id="RU003616"/>
    </source>
</evidence>
<keyword evidence="5" id="KW-1185">Reference proteome</keyword>
<evidence type="ECO:0000313" key="4">
    <source>
        <dbReference type="EMBL" id="EJT96663.1"/>
    </source>
</evidence>
<dbReference type="STRING" id="1858805.M5FNZ5"/>
<dbReference type="GeneID" id="63689542"/>
<dbReference type="RefSeq" id="XP_040623561.1">
    <property type="nucleotide sequence ID" value="XM_040774480.1"/>
</dbReference>
<dbReference type="InterPro" id="IPR002068">
    <property type="entry name" value="A-crystallin/Hsp20_dom"/>
</dbReference>
<feature type="domain" description="SHSP" evidence="3">
    <location>
        <begin position="4"/>
        <end position="53"/>
    </location>
</feature>